<evidence type="ECO:0000313" key="2">
    <source>
        <dbReference type="EMBL" id="SFO09025.1"/>
    </source>
</evidence>
<feature type="transmembrane region" description="Helical" evidence="1">
    <location>
        <begin position="103"/>
        <end position="122"/>
    </location>
</feature>
<dbReference type="STRING" id="260086.SAMN05216207_103022"/>
<feature type="transmembrane region" description="Helical" evidence="1">
    <location>
        <begin position="22"/>
        <end position="40"/>
    </location>
</feature>
<evidence type="ECO:0000313" key="3">
    <source>
        <dbReference type="Proteomes" id="UP000199614"/>
    </source>
</evidence>
<keyword evidence="1" id="KW-0812">Transmembrane</keyword>
<reference evidence="2 3" key="1">
    <citation type="submission" date="2016-10" db="EMBL/GenBank/DDBJ databases">
        <authorList>
            <person name="de Groot N.N."/>
        </authorList>
    </citation>
    <scope>NUCLEOTIDE SEQUENCE [LARGE SCALE GENOMIC DNA]</scope>
    <source>
        <strain evidence="2 3">CGMCC 4.1877</strain>
    </source>
</reference>
<feature type="transmembrane region" description="Helical" evidence="1">
    <location>
        <begin position="78"/>
        <end position="97"/>
    </location>
</feature>
<proteinExistence type="predicted"/>
<protein>
    <submittedName>
        <fullName evidence="2">Uncharacterized protein</fullName>
    </submittedName>
</protein>
<organism evidence="2 3">
    <name type="scientific">Pseudonocardia ammonioxydans</name>
    <dbReference type="NCBI Taxonomy" id="260086"/>
    <lineage>
        <taxon>Bacteria</taxon>
        <taxon>Bacillati</taxon>
        <taxon>Actinomycetota</taxon>
        <taxon>Actinomycetes</taxon>
        <taxon>Pseudonocardiales</taxon>
        <taxon>Pseudonocardiaceae</taxon>
        <taxon>Pseudonocardia</taxon>
    </lineage>
</organism>
<feature type="transmembrane region" description="Helical" evidence="1">
    <location>
        <begin position="52"/>
        <end position="71"/>
    </location>
</feature>
<sequence length="129" mass="13332">MSAAVSVPSAAELTRARTARRYVAILLVVAGVVACGLNLANVTGGALGEFRLLVTIGFLLLGPGWAAAGFLRRAPAAHVWLLTLGVGTAVTLIGGQIMVSLGLWYPSVALFVVTLLSIPFLLRHAVVAQ</sequence>
<name>A0A1I5EC64_PSUAM</name>
<accession>A0A1I5EC64</accession>
<gene>
    <name evidence="2" type="ORF">SAMN05216207_103022</name>
</gene>
<dbReference type="Proteomes" id="UP000199614">
    <property type="component" value="Unassembled WGS sequence"/>
</dbReference>
<dbReference type="AlphaFoldDB" id="A0A1I5EC64"/>
<keyword evidence="3" id="KW-1185">Reference proteome</keyword>
<dbReference type="EMBL" id="FOUY01000030">
    <property type="protein sequence ID" value="SFO09025.1"/>
    <property type="molecule type" value="Genomic_DNA"/>
</dbReference>
<keyword evidence="1" id="KW-0472">Membrane</keyword>
<keyword evidence="1" id="KW-1133">Transmembrane helix</keyword>
<evidence type="ECO:0000256" key="1">
    <source>
        <dbReference type="SAM" id="Phobius"/>
    </source>
</evidence>